<sequence length="1041" mass="120283">MGESILNALMHLFAIVANAKEEGVSNKGKDIVDNFLKRYVSAQDEVEYLNLFQNYYEFYHREMEYQSSVHEKTSNIISLSEAANVCIRIRSELIQEERLIVLLRLLEFIYEDDIVSEDEFEFISIVAENFNIKRNEFLNAIAFIIGEDFLDEYDKSKFLIINNQITEWSENLSWFMKKEQKKDLNQTKHLYCENLYGKLINLYFPSANLIVFRYLGELNLYLEGNKIIKGQSYRLKHGSIIKGPNINSIYYSDLASIFLKEDNQENIVFTVKNAIFRFRNSHNGIHNFNISEKSGQLIGIMGGSGVGKSTLLNVLNGNLPLNSGEIFINDFEIHRNKSAIQGLIGFVPQDDLLIEELSVLQNLYYNAKLCFKEFTERQILKTVHTLLHDLALYEVRNLKVGNPLNKFISGGQRKRLNIGLELMREPSILLVDEPTSGLSSTDSEMIMNLLKQQTLKGKLVIANIHQPSSEIFKMFDKLWIMDRGGYPIYTGNPIDSIVYFKTQNSQVNAAESECVTCGNVNPEQILQIVETRKIDDNGKPTRERRTSPKVWNEKYRKNIDAPVEPVKSESSLPKSNFKVPNKTKQFSIFWIRNFLSKLTNKQYLIINLFEAPLLAFILGFFTKYTSAGGYVFGDNKNYPVFLFMAVVVSMFIGLSVSAEEIIRDKKILQREKFLNLSRNAYLFSKITFLFLLSAIQSLTFVLLGSYVLEIHGMTMTFWLILFTTSCYSNMVGLNISSGLNSVITIYILIPLILVPQLLLGGAMIKFDDLHSGITNKVYVPIIGDLMTTRWAYEAMAVTQFKDNEFEKHFFDFEKGVSDAAFTSSFLIPKIESILIDCERNIEFEKNSEETKSHFHLLRNEITQLTEEAGFEPFASLAKLNMLEFNLDILEKTRQYLDGIKLHFMGINSESGYKKDFQYSRLVDSLGRDGVYNFKQKYYNQALADLVLNRTEVNKMIEVSQRLIQKKDPVFMYPDSRFGRAHFYAPVKRVWNYYIDTYWFNLAVIWLGTALLFLTLWADLLRKLVDFFESLRLVHREKKVKP</sequence>
<dbReference type="InterPro" id="IPR013525">
    <property type="entry name" value="ABC2_TM"/>
</dbReference>
<keyword evidence="3 8" id="KW-0812">Transmembrane</keyword>
<dbReference type="InterPro" id="IPR050352">
    <property type="entry name" value="ABCG_transporters"/>
</dbReference>
<feature type="domain" description="ABC transporter" evidence="9">
    <location>
        <begin position="269"/>
        <end position="509"/>
    </location>
</feature>
<proteinExistence type="predicted"/>
<organism evidence="10 11">
    <name type="scientific">Ancylomarina euxinus</name>
    <dbReference type="NCBI Taxonomy" id="2283627"/>
    <lineage>
        <taxon>Bacteria</taxon>
        <taxon>Pseudomonadati</taxon>
        <taxon>Bacteroidota</taxon>
        <taxon>Bacteroidia</taxon>
        <taxon>Marinilabiliales</taxon>
        <taxon>Marinifilaceae</taxon>
        <taxon>Ancylomarina</taxon>
    </lineage>
</organism>
<dbReference type="GO" id="GO:0005524">
    <property type="term" value="F:ATP binding"/>
    <property type="evidence" value="ECO:0007669"/>
    <property type="project" value="UniProtKB-KW"/>
</dbReference>
<dbReference type="PROSITE" id="PS50893">
    <property type="entry name" value="ABC_TRANSPORTER_2"/>
    <property type="match status" value="1"/>
</dbReference>
<feature type="transmembrane region" description="Helical" evidence="8">
    <location>
        <begin position="682"/>
        <end position="703"/>
    </location>
</feature>
<dbReference type="InterPro" id="IPR003593">
    <property type="entry name" value="AAA+_ATPase"/>
</dbReference>
<comment type="subcellular location">
    <subcellularLocation>
        <location evidence="1">Membrane</location>
        <topology evidence="1">Multi-pass membrane protein</topology>
    </subcellularLocation>
</comment>
<dbReference type="Proteomes" id="UP000285794">
    <property type="component" value="Unassembled WGS sequence"/>
</dbReference>
<reference evidence="10 11" key="1">
    <citation type="submission" date="2018-07" db="EMBL/GenBank/DDBJ databases">
        <title>Draft genome sequence of Ancylomarina sp. M1P.</title>
        <authorList>
            <person name="Yadav S."/>
            <person name="Villanueva L."/>
            <person name="Damste J.S.S."/>
        </authorList>
    </citation>
    <scope>NUCLEOTIDE SEQUENCE [LARGE SCALE GENOMIC DNA]</scope>
    <source>
        <strain evidence="10 11">M1P</strain>
    </source>
</reference>
<evidence type="ECO:0000256" key="5">
    <source>
        <dbReference type="ARBA" id="ARBA00022840"/>
    </source>
</evidence>
<evidence type="ECO:0000259" key="9">
    <source>
        <dbReference type="PROSITE" id="PS50893"/>
    </source>
</evidence>
<feature type="transmembrane region" description="Helical" evidence="8">
    <location>
        <begin position="997"/>
        <end position="1017"/>
    </location>
</feature>
<feature type="transmembrane region" description="Helical" evidence="8">
    <location>
        <begin position="715"/>
        <end position="735"/>
    </location>
</feature>
<keyword evidence="6 8" id="KW-1133">Transmembrane helix</keyword>
<dbReference type="OrthoDB" id="9804819at2"/>
<dbReference type="AlphaFoldDB" id="A0A425Y5G3"/>
<dbReference type="PANTHER" id="PTHR48041:SF139">
    <property type="entry name" value="PROTEIN SCARLET"/>
    <property type="match status" value="1"/>
</dbReference>
<dbReference type="EMBL" id="QQWG01000003">
    <property type="protein sequence ID" value="RRG23584.1"/>
    <property type="molecule type" value="Genomic_DNA"/>
</dbReference>
<evidence type="ECO:0000256" key="4">
    <source>
        <dbReference type="ARBA" id="ARBA00022741"/>
    </source>
</evidence>
<keyword evidence="5 10" id="KW-0067">ATP-binding</keyword>
<evidence type="ECO:0000313" key="11">
    <source>
        <dbReference type="Proteomes" id="UP000285794"/>
    </source>
</evidence>
<evidence type="ECO:0000313" key="10">
    <source>
        <dbReference type="EMBL" id="RRG23584.1"/>
    </source>
</evidence>
<evidence type="ECO:0000256" key="2">
    <source>
        <dbReference type="ARBA" id="ARBA00022448"/>
    </source>
</evidence>
<dbReference type="GO" id="GO:0016020">
    <property type="term" value="C:membrane"/>
    <property type="evidence" value="ECO:0007669"/>
    <property type="project" value="UniProtKB-SubCell"/>
</dbReference>
<dbReference type="PROSITE" id="PS00211">
    <property type="entry name" value="ABC_TRANSPORTER_1"/>
    <property type="match status" value="1"/>
</dbReference>
<evidence type="ECO:0000256" key="8">
    <source>
        <dbReference type="SAM" id="Phobius"/>
    </source>
</evidence>
<feature type="transmembrane region" description="Helical" evidence="8">
    <location>
        <begin position="742"/>
        <end position="764"/>
    </location>
</feature>
<name>A0A425Y5G3_9BACT</name>
<feature type="transmembrane region" description="Helical" evidence="8">
    <location>
        <begin position="641"/>
        <end position="662"/>
    </location>
</feature>
<keyword evidence="2" id="KW-0813">Transport</keyword>
<dbReference type="GO" id="GO:0140359">
    <property type="term" value="F:ABC-type transporter activity"/>
    <property type="evidence" value="ECO:0007669"/>
    <property type="project" value="InterPro"/>
</dbReference>
<dbReference type="SUPFAM" id="SSF52540">
    <property type="entry name" value="P-loop containing nucleoside triphosphate hydrolases"/>
    <property type="match status" value="1"/>
</dbReference>
<dbReference type="SMART" id="SM00382">
    <property type="entry name" value="AAA"/>
    <property type="match status" value="1"/>
</dbReference>
<comment type="caution">
    <text evidence="10">The sequence shown here is derived from an EMBL/GenBank/DDBJ whole genome shotgun (WGS) entry which is preliminary data.</text>
</comment>
<dbReference type="Gene3D" id="3.40.50.300">
    <property type="entry name" value="P-loop containing nucleotide triphosphate hydrolases"/>
    <property type="match status" value="1"/>
</dbReference>
<evidence type="ECO:0000256" key="1">
    <source>
        <dbReference type="ARBA" id="ARBA00004141"/>
    </source>
</evidence>
<evidence type="ECO:0000256" key="7">
    <source>
        <dbReference type="ARBA" id="ARBA00023136"/>
    </source>
</evidence>
<dbReference type="InterPro" id="IPR003439">
    <property type="entry name" value="ABC_transporter-like_ATP-bd"/>
</dbReference>
<keyword evidence="4" id="KW-0547">Nucleotide-binding</keyword>
<accession>A0A425Y5G3</accession>
<protein>
    <submittedName>
        <fullName evidence="10">ATP-binding cassette domain-containing protein</fullName>
    </submittedName>
</protein>
<dbReference type="GO" id="GO:0016887">
    <property type="term" value="F:ATP hydrolysis activity"/>
    <property type="evidence" value="ECO:0007669"/>
    <property type="project" value="InterPro"/>
</dbReference>
<keyword evidence="11" id="KW-1185">Reference proteome</keyword>
<keyword evidence="7 8" id="KW-0472">Membrane</keyword>
<dbReference type="Pfam" id="PF00005">
    <property type="entry name" value="ABC_tran"/>
    <property type="match status" value="1"/>
</dbReference>
<dbReference type="PANTHER" id="PTHR48041">
    <property type="entry name" value="ABC TRANSPORTER G FAMILY MEMBER 28"/>
    <property type="match status" value="1"/>
</dbReference>
<evidence type="ECO:0000256" key="3">
    <source>
        <dbReference type="ARBA" id="ARBA00022692"/>
    </source>
</evidence>
<dbReference type="InterPro" id="IPR027417">
    <property type="entry name" value="P-loop_NTPase"/>
</dbReference>
<evidence type="ECO:0000256" key="6">
    <source>
        <dbReference type="ARBA" id="ARBA00022989"/>
    </source>
</evidence>
<dbReference type="RefSeq" id="WP_125029622.1">
    <property type="nucleotide sequence ID" value="NZ_JAPXVP010000003.1"/>
</dbReference>
<dbReference type="Pfam" id="PF01061">
    <property type="entry name" value="ABC2_membrane"/>
    <property type="match status" value="1"/>
</dbReference>
<gene>
    <name evidence="10" type="ORF">DWB61_04105</name>
</gene>
<dbReference type="InterPro" id="IPR017871">
    <property type="entry name" value="ABC_transporter-like_CS"/>
</dbReference>